<dbReference type="RefSeq" id="WP_005941875.1">
    <property type="nucleotide sequence ID" value="NZ_CP158110.1"/>
</dbReference>
<protein>
    <submittedName>
        <fullName evidence="1">Competence protein ComEA</fullName>
    </submittedName>
</protein>
<dbReference type="PANTHER" id="PTHR21180">
    <property type="entry name" value="ENDONUCLEASE/EXONUCLEASE/PHOSPHATASE FAMILY DOMAIN-CONTAINING PROTEIN 1"/>
    <property type="match status" value="1"/>
</dbReference>
<dbReference type="InterPro" id="IPR010994">
    <property type="entry name" value="RuvA_2-like"/>
</dbReference>
<dbReference type="Gene3D" id="1.10.150.280">
    <property type="entry name" value="AF1531-like domain"/>
    <property type="match status" value="1"/>
</dbReference>
<sequence>MRETHLLVLQKKEKLFLALSLAAVVLCTVLAFGFAVPLQAAEPQVLPDTTGLEQYVLVDLNTADLSALCTLPGVGEKRAQTILDYRTQNGPFERVEDAANVPGLTQTIVDSWAGMATVS</sequence>
<dbReference type="InterPro" id="IPR051675">
    <property type="entry name" value="Endo/Exo/Phosphatase_dom_1"/>
</dbReference>
<reference evidence="1 2" key="1">
    <citation type="journal article" date="2017" name="Front. Microbiol.">
        <title>New Insights into the Diversity of the Genus Faecalibacterium.</title>
        <authorList>
            <person name="Benevides L."/>
            <person name="Burman S."/>
            <person name="Martin R."/>
            <person name="Robert V."/>
            <person name="Thomas M."/>
            <person name="Miquel S."/>
            <person name="Chain F."/>
            <person name="Sokol H."/>
            <person name="Bermudez-Humaran L.G."/>
            <person name="Morrison M."/>
            <person name="Langella P."/>
            <person name="Azevedo V.A."/>
            <person name="Chatel J.M."/>
            <person name="Soares S."/>
        </authorList>
    </citation>
    <scope>NUCLEOTIDE SEQUENCE [LARGE SCALE GENOMIC DNA]</scope>
    <source>
        <strain evidence="2">CNCM I-4540</strain>
    </source>
</reference>
<dbReference type="PANTHER" id="PTHR21180:SF32">
    <property type="entry name" value="ENDONUCLEASE_EXONUCLEASE_PHOSPHATASE FAMILY DOMAIN-CONTAINING PROTEIN 1"/>
    <property type="match status" value="1"/>
</dbReference>
<accession>A0A2A6Z924</accession>
<evidence type="ECO:0000313" key="1">
    <source>
        <dbReference type="EMBL" id="PDX57868.1"/>
    </source>
</evidence>
<dbReference type="EMBL" id="NMTQ01000036">
    <property type="protein sequence ID" value="PDX57868.1"/>
    <property type="molecule type" value="Genomic_DNA"/>
</dbReference>
<dbReference type="Proteomes" id="UP000220752">
    <property type="component" value="Unassembled WGS sequence"/>
</dbReference>
<name>A0A2A6Z924_9FIRM</name>
<evidence type="ECO:0000313" key="2">
    <source>
        <dbReference type="Proteomes" id="UP000220752"/>
    </source>
</evidence>
<keyword evidence="2" id="KW-1185">Reference proteome</keyword>
<organism evidence="1 2">
    <name type="scientific">Faecalibacterium langellae</name>
    <dbReference type="NCBI Taxonomy" id="3435293"/>
    <lineage>
        <taxon>Bacteria</taxon>
        <taxon>Bacillati</taxon>
        <taxon>Bacillota</taxon>
        <taxon>Clostridia</taxon>
        <taxon>Eubacteriales</taxon>
        <taxon>Oscillospiraceae</taxon>
        <taxon>Faecalibacterium</taxon>
    </lineage>
</organism>
<gene>
    <name evidence="1" type="ORF">CGS46_10895</name>
</gene>
<dbReference type="GO" id="GO:0015628">
    <property type="term" value="P:protein secretion by the type II secretion system"/>
    <property type="evidence" value="ECO:0007669"/>
    <property type="project" value="TreeGrafter"/>
</dbReference>
<proteinExistence type="predicted"/>
<comment type="caution">
    <text evidence="1">The sequence shown here is derived from an EMBL/GenBank/DDBJ whole genome shotgun (WGS) entry which is preliminary data.</text>
</comment>
<dbReference type="Pfam" id="PF12836">
    <property type="entry name" value="HHH_3"/>
    <property type="match status" value="1"/>
</dbReference>
<dbReference type="AlphaFoldDB" id="A0A2A6Z924"/>
<dbReference type="SUPFAM" id="SSF47781">
    <property type="entry name" value="RuvA domain 2-like"/>
    <property type="match status" value="1"/>
</dbReference>
<dbReference type="GO" id="GO:0015627">
    <property type="term" value="C:type II protein secretion system complex"/>
    <property type="evidence" value="ECO:0007669"/>
    <property type="project" value="TreeGrafter"/>
</dbReference>